<evidence type="ECO:0000256" key="1">
    <source>
        <dbReference type="SAM" id="SignalP"/>
    </source>
</evidence>
<dbReference type="InterPro" id="IPR038434">
    <property type="entry name" value="YARHG_sf"/>
</dbReference>
<evidence type="ECO:0000259" key="2">
    <source>
        <dbReference type="SMART" id="SM01324"/>
    </source>
</evidence>
<dbReference type="Gene3D" id="1.20.58.1690">
    <property type="match status" value="1"/>
</dbReference>
<feature type="domain" description="YARHG" evidence="2">
    <location>
        <begin position="153"/>
        <end position="234"/>
    </location>
</feature>
<dbReference type="AlphaFoldDB" id="A0A239MCV8"/>
<dbReference type="RefSeq" id="WP_144017493.1">
    <property type="nucleotide sequence ID" value="NZ_FZPD01000009.1"/>
</dbReference>
<gene>
    <name evidence="3" type="ORF">SAMN05421640_3797</name>
</gene>
<dbReference type="OrthoDB" id="353549at2"/>
<keyword evidence="4" id="KW-1185">Reference proteome</keyword>
<dbReference type="EMBL" id="FZPD01000009">
    <property type="protein sequence ID" value="SNT40320.1"/>
    <property type="molecule type" value="Genomic_DNA"/>
</dbReference>
<protein>
    <submittedName>
        <fullName evidence="3">YARHG domain-containing protein</fullName>
    </submittedName>
</protein>
<organism evidence="3 4">
    <name type="scientific">Ekhidna lutea</name>
    <dbReference type="NCBI Taxonomy" id="447679"/>
    <lineage>
        <taxon>Bacteria</taxon>
        <taxon>Pseudomonadati</taxon>
        <taxon>Bacteroidota</taxon>
        <taxon>Cytophagia</taxon>
        <taxon>Cytophagales</taxon>
        <taxon>Reichenbachiellaceae</taxon>
        <taxon>Ekhidna</taxon>
    </lineage>
</organism>
<feature type="signal peptide" evidence="1">
    <location>
        <begin position="1"/>
        <end position="17"/>
    </location>
</feature>
<dbReference type="InterPro" id="IPR025582">
    <property type="entry name" value="YARHG_dom"/>
</dbReference>
<proteinExistence type="predicted"/>
<accession>A0A239MCV8</accession>
<dbReference type="SMART" id="SM01324">
    <property type="entry name" value="YARHG"/>
    <property type="match status" value="1"/>
</dbReference>
<sequence length="238" mass="28117">MRIVVLTIFLIPLFANAQVIVDYNVDETLVGTWKPAELDNYEGVYRFGWSEWESEFYLAIDGDLICAQVKDHEWINSDNEELRGWQSRYKNLHNVRIVGNKFYSDETNGEFVTYELKGEKINGLKLENPPNSHDEKYEIGIFQTEDKLTFFSGKYRTTKFDVLTTSELMNYNLADLKILRNEIFARYGYVFKKGGEMEKHFKRQKWYHPIERDVNPLLTEIERQNIANIRAMESKKSP</sequence>
<evidence type="ECO:0000313" key="3">
    <source>
        <dbReference type="EMBL" id="SNT40320.1"/>
    </source>
</evidence>
<feature type="chain" id="PRO_5013348777" evidence="1">
    <location>
        <begin position="18"/>
        <end position="238"/>
    </location>
</feature>
<dbReference type="Proteomes" id="UP000198393">
    <property type="component" value="Unassembled WGS sequence"/>
</dbReference>
<keyword evidence="1" id="KW-0732">Signal</keyword>
<name>A0A239MCV8_EKHLU</name>
<evidence type="ECO:0000313" key="4">
    <source>
        <dbReference type="Proteomes" id="UP000198393"/>
    </source>
</evidence>
<reference evidence="3 4" key="1">
    <citation type="submission" date="2017-06" db="EMBL/GenBank/DDBJ databases">
        <authorList>
            <person name="Kim H.J."/>
            <person name="Triplett B.A."/>
        </authorList>
    </citation>
    <scope>NUCLEOTIDE SEQUENCE [LARGE SCALE GENOMIC DNA]</scope>
    <source>
        <strain evidence="3 4">DSM 19307</strain>
    </source>
</reference>
<dbReference type="Pfam" id="PF13308">
    <property type="entry name" value="YARHG"/>
    <property type="match status" value="1"/>
</dbReference>